<feature type="transmembrane region" description="Helical" evidence="5">
    <location>
        <begin position="61"/>
        <end position="83"/>
    </location>
</feature>
<organism evidence="7 8">
    <name type="scientific">Nocardia panacis</name>
    <dbReference type="NCBI Taxonomy" id="2340916"/>
    <lineage>
        <taxon>Bacteria</taxon>
        <taxon>Bacillati</taxon>
        <taxon>Actinomycetota</taxon>
        <taxon>Actinomycetes</taxon>
        <taxon>Mycobacteriales</taxon>
        <taxon>Nocardiaceae</taxon>
        <taxon>Nocardia</taxon>
    </lineage>
</organism>
<dbReference type="EMBL" id="QZFU01000018">
    <property type="protein sequence ID" value="RJO75615.1"/>
    <property type="molecule type" value="Genomic_DNA"/>
</dbReference>
<feature type="transmembrane region" description="Helical" evidence="5">
    <location>
        <begin position="149"/>
        <end position="173"/>
    </location>
</feature>
<feature type="transmembrane region" description="Helical" evidence="5">
    <location>
        <begin position="262"/>
        <end position="286"/>
    </location>
</feature>
<dbReference type="PROSITE" id="PS50850">
    <property type="entry name" value="MFS"/>
    <property type="match status" value="1"/>
</dbReference>
<feature type="transmembrane region" description="Helical" evidence="5">
    <location>
        <begin position="213"/>
        <end position="232"/>
    </location>
</feature>
<protein>
    <submittedName>
        <fullName evidence="7">MFS transporter</fullName>
    </submittedName>
</protein>
<name>A0A3A4KBR9_9NOCA</name>
<evidence type="ECO:0000256" key="2">
    <source>
        <dbReference type="ARBA" id="ARBA00022692"/>
    </source>
</evidence>
<feature type="transmembrane region" description="Helical" evidence="5">
    <location>
        <begin position="127"/>
        <end position="143"/>
    </location>
</feature>
<comment type="subcellular location">
    <subcellularLocation>
        <location evidence="1">Cell membrane</location>
        <topology evidence="1">Multi-pass membrane protein</topology>
    </subcellularLocation>
</comment>
<feature type="transmembrane region" description="Helical" evidence="5">
    <location>
        <begin position="185"/>
        <end position="207"/>
    </location>
</feature>
<feature type="transmembrane region" description="Helical" evidence="5">
    <location>
        <begin position="292"/>
        <end position="314"/>
    </location>
</feature>
<dbReference type="PANTHER" id="PTHR23508">
    <property type="entry name" value="CARBOXYLIC ACID TRANSPORTER PROTEIN HOMOLOG"/>
    <property type="match status" value="1"/>
</dbReference>
<evidence type="ECO:0000256" key="5">
    <source>
        <dbReference type="SAM" id="Phobius"/>
    </source>
</evidence>
<dbReference type="InterPro" id="IPR011701">
    <property type="entry name" value="MFS"/>
</dbReference>
<dbReference type="GO" id="GO:0005886">
    <property type="term" value="C:plasma membrane"/>
    <property type="evidence" value="ECO:0007669"/>
    <property type="project" value="UniProtKB-SubCell"/>
</dbReference>
<evidence type="ECO:0000313" key="8">
    <source>
        <dbReference type="Proteomes" id="UP000266677"/>
    </source>
</evidence>
<keyword evidence="3 5" id="KW-1133">Transmembrane helix</keyword>
<keyword evidence="2 5" id="KW-0812">Transmembrane</keyword>
<evidence type="ECO:0000256" key="3">
    <source>
        <dbReference type="ARBA" id="ARBA00022989"/>
    </source>
</evidence>
<reference evidence="7 8" key="1">
    <citation type="submission" date="2018-09" db="EMBL/GenBank/DDBJ databases">
        <title>YIM PH21274 draft genome.</title>
        <authorList>
            <person name="Miao C."/>
        </authorList>
    </citation>
    <scope>NUCLEOTIDE SEQUENCE [LARGE SCALE GENOMIC DNA]</scope>
    <source>
        <strain evidence="7 8">YIM PH 21724</strain>
    </source>
</reference>
<feature type="transmembrane region" description="Helical" evidence="5">
    <location>
        <begin position="95"/>
        <end position="115"/>
    </location>
</feature>
<keyword evidence="8" id="KW-1185">Reference proteome</keyword>
<dbReference type="PANTHER" id="PTHR23508:SF10">
    <property type="entry name" value="CARBOXYLIC ACID TRANSPORTER PROTEIN HOMOLOG"/>
    <property type="match status" value="1"/>
</dbReference>
<dbReference type="Proteomes" id="UP000266677">
    <property type="component" value="Unassembled WGS sequence"/>
</dbReference>
<evidence type="ECO:0000313" key="7">
    <source>
        <dbReference type="EMBL" id="RJO75615.1"/>
    </source>
</evidence>
<evidence type="ECO:0000256" key="4">
    <source>
        <dbReference type="ARBA" id="ARBA00023136"/>
    </source>
</evidence>
<feature type="domain" description="Major facilitator superfamily (MFS) profile" evidence="6">
    <location>
        <begin position="58"/>
        <end position="440"/>
    </location>
</feature>
<dbReference type="GO" id="GO:0046943">
    <property type="term" value="F:carboxylic acid transmembrane transporter activity"/>
    <property type="evidence" value="ECO:0007669"/>
    <property type="project" value="TreeGrafter"/>
</dbReference>
<proteinExistence type="predicted"/>
<evidence type="ECO:0000256" key="1">
    <source>
        <dbReference type="ARBA" id="ARBA00004651"/>
    </source>
</evidence>
<feature type="transmembrane region" description="Helical" evidence="5">
    <location>
        <begin position="414"/>
        <end position="435"/>
    </location>
</feature>
<dbReference type="SUPFAM" id="SSF103473">
    <property type="entry name" value="MFS general substrate transporter"/>
    <property type="match status" value="1"/>
</dbReference>
<sequence length="453" mass="47946">MAGRRWSRRSGPRHLGRGRSGIACRGLQCGAGESGRASGRAVRGLADAAVTTTVEVRPWRLATLAGMASYLDAGTIIAVSAALTHWRSTFGMSSWQVGFLSATLTVCIGIGAIVGGRIGDRHGRKRVYAADLMIYGFGLLWLVCAGHPAMLFVGVSIVGLAIGADVPAALALVGENAPVGSRGRLVTFTQFLWALGPLVVVLLELAGTPLGHQLPRAIFAHLLVLALLTWLLRRRMVESLRWRPSRSTPRELFTPTLRRGTLVILLFYATLTIGTNFYGSFGLYALEQIGGLGASGALAASLIPIPLIVLTVLAMLPAMDTSARRPLFMVGAVVQILSWLSLLVLPVHAATLIAALTAYGIGNTVAGEAHYKLWCQENFPTRVRSTAIGLSFGLARMASAATLVFIPSLLHRGFATLVALMVVLTIASAALGLAVRTRGASESIEDIDARLTP</sequence>
<dbReference type="InterPro" id="IPR005829">
    <property type="entry name" value="Sugar_transporter_CS"/>
</dbReference>
<dbReference type="AlphaFoldDB" id="A0A3A4KBR9"/>
<dbReference type="InterPro" id="IPR020846">
    <property type="entry name" value="MFS_dom"/>
</dbReference>
<dbReference type="Pfam" id="PF07690">
    <property type="entry name" value="MFS_1"/>
    <property type="match status" value="1"/>
</dbReference>
<dbReference type="CDD" id="cd17316">
    <property type="entry name" value="MFS_SV2_like"/>
    <property type="match status" value="1"/>
</dbReference>
<dbReference type="PROSITE" id="PS00217">
    <property type="entry name" value="SUGAR_TRANSPORT_2"/>
    <property type="match status" value="1"/>
</dbReference>
<gene>
    <name evidence="7" type="ORF">D5S18_14415</name>
</gene>
<feature type="transmembrane region" description="Helical" evidence="5">
    <location>
        <begin position="349"/>
        <end position="366"/>
    </location>
</feature>
<dbReference type="InterPro" id="IPR036259">
    <property type="entry name" value="MFS_trans_sf"/>
</dbReference>
<comment type="caution">
    <text evidence="7">The sequence shown here is derived from an EMBL/GenBank/DDBJ whole genome shotgun (WGS) entry which is preliminary data.</text>
</comment>
<dbReference type="Gene3D" id="1.20.1250.20">
    <property type="entry name" value="MFS general substrate transporter like domains"/>
    <property type="match status" value="2"/>
</dbReference>
<accession>A0A3A4KBR9</accession>
<evidence type="ECO:0000259" key="6">
    <source>
        <dbReference type="PROSITE" id="PS50850"/>
    </source>
</evidence>
<keyword evidence="4 5" id="KW-0472">Membrane</keyword>